<organism evidence="3 4">
    <name type="scientific">Nitzschia inconspicua</name>
    <dbReference type="NCBI Taxonomy" id="303405"/>
    <lineage>
        <taxon>Eukaryota</taxon>
        <taxon>Sar</taxon>
        <taxon>Stramenopiles</taxon>
        <taxon>Ochrophyta</taxon>
        <taxon>Bacillariophyta</taxon>
        <taxon>Bacillariophyceae</taxon>
        <taxon>Bacillariophycidae</taxon>
        <taxon>Bacillariales</taxon>
        <taxon>Bacillariaceae</taxon>
        <taxon>Nitzschia</taxon>
    </lineage>
</organism>
<feature type="compositionally biased region" description="Basic and acidic residues" evidence="1">
    <location>
        <begin position="255"/>
        <end position="266"/>
    </location>
</feature>
<evidence type="ECO:0000256" key="1">
    <source>
        <dbReference type="SAM" id="MobiDB-lite"/>
    </source>
</evidence>
<dbReference type="AlphaFoldDB" id="A0A9K3PWB5"/>
<dbReference type="EMBL" id="JAGRRH010000045">
    <property type="protein sequence ID" value="KAG7338917.1"/>
    <property type="molecule type" value="Genomic_DNA"/>
</dbReference>
<feature type="compositionally biased region" description="Basic and acidic residues" evidence="1">
    <location>
        <begin position="16"/>
        <end position="25"/>
    </location>
</feature>
<dbReference type="Proteomes" id="UP000693970">
    <property type="component" value="Unassembled WGS sequence"/>
</dbReference>
<feature type="compositionally biased region" description="Polar residues" evidence="1">
    <location>
        <begin position="188"/>
        <end position="209"/>
    </location>
</feature>
<comment type="caution">
    <text evidence="3">The sequence shown here is derived from an EMBL/GenBank/DDBJ whole genome shotgun (WGS) entry which is preliminary data.</text>
</comment>
<accession>A0A9K3PWB5</accession>
<reference evidence="3" key="2">
    <citation type="submission" date="2021-04" db="EMBL/GenBank/DDBJ databases">
        <authorList>
            <person name="Podell S."/>
        </authorList>
    </citation>
    <scope>NUCLEOTIDE SEQUENCE</scope>
    <source>
        <strain evidence="3">Hildebrandi</strain>
    </source>
</reference>
<sequence length="457" mass="47897">MMIEDDDAKKGPANGKHGDDNHISDDIDGDVDYGEVALPTKPSPKPTVAPKSANSKPTAFTGGYSEKDVYHGVAVPTTPSPKPTVAPKSATSKPTAFTGGYSEKDVYHGVAVPTKPSPKPTVAPKSATSKPVASTGDYNEKDVYHGVAVPTTSSPKPTVAPKSATSKPVASTGDYSEKDVYHGVAVPTTPSSKPTLAPKSATSKPTASTGDVYHGVAVPTMPSPKPTAVPKRATSKPKSTEKPSLPSKGDDNDDNNGRKKDGKGKVENGSTVGGKKGPGWSNYNPPALTPSIAMNPPVYKPSGSGGGDRPTFEHEFVMVREEVGTPDPESQYRIASSIGFNGYVHDVIYDVDTKAFNATPSGIFSGRCTVTAHPAELLCTYEIALYRTSNVTASMAYHNGESYGFGAFIAHGPVIGRRNTAIVTGANFDFAIYHKGSLDFEQDPSSPVLYCSLKLYG</sequence>
<proteinExistence type="predicted"/>
<evidence type="ECO:0000313" key="4">
    <source>
        <dbReference type="Proteomes" id="UP000693970"/>
    </source>
</evidence>
<protein>
    <submittedName>
        <fullName evidence="3">Uncharacterized protein</fullName>
    </submittedName>
</protein>
<keyword evidence="4" id="KW-1185">Reference proteome</keyword>
<evidence type="ECO:0000313" key="2">
    <source>
        <dbReference type="EMBL" id="KAG7338917.1"/>
    </source>
</evidence>
<name>A0A9K3PWB5_9STRA</name>
<dbReference type="EMBL" id="JAGRRH010000013">
    <property type="protein sequence ID" value="KAG7359489.1"/>
    <property type="molecule type" value="Genomic_DNA"/>
</dbReference>
<evidence type="ECO:0000313" key="3">
    <source>
        <dbReference type="EMBL" id="KAG7359489.1"/>
    </source>
</evidence>
<gene>
    <name evidence="2" type="ORF">IV203_002646</name>
    <name evidence="3" type="ORF">IV203_034587</name>
</gene>
<feature type="region of interest" description="Disordered" evidence="1">
    <location>
        <begin position="1"/>
        <end position="309"/>
    </location>
</feature>
<reference evidence="3" key="1">
    <citation type="journal article" date="2021" name="Sci. Rep.">
        <title>Diploid genomic architecture of Nitzschia inconspicua, an elite biomass production diatom.</title>
        <authorList>
            <person name="Oliver A."/>
            <person name="Podell S."/>
            <person name="Pinowska A."/>
            <person name="Traller J.C."/>
            <person name="Smith S.R."/>
            <person name="McClure R."/>
            <person name="Beliaev A."/>
            <person name="Bohutskyi P."/>
            <person name="Hill E.A."/>
            <person name="Rabines A."/>
            <person name="Zheng H."/>
            <person name="Allen L.Z."/>
            <person name="Kuo A."/>
            <person name="Grigoriev I.V."/>
            <person name="Allen A.E."/>
            <person name="Hazlebeck D."/>
            <person name="Allen E.E."/>
        </authorList>
    </citation>
    <scope>NUCLEOTIDE SEQUENCE</scope>
    <source>
        <strain evidence="3">Hildebrandi</strain>
    </source>
</reference>